<evidence type="ECO:0008006" key="5">
    <source>
        <dbReference type="Google" id="ProtNLM"/>
    </source>
</evidence>
<keyword evidence="2" id="KW-0732">Signal</keyword>
<feature type="chain" id="PRO_5013187641" description="Fe/B12 periplasmic-binding domain-containing protein" evidence="2">
    <location>
        <begin position="22"/>
        <end position="483"/>
    </location>
</feature>
<dbReference type="AlphaFoldDB" id="A0A1Z5JA91"/>
<keyword evidence="4" id="KW-1185">Reference proteome</keyword>
<feature type="transmembrane region" description="Helical" evidence="1">
    <location>
        <begin position="437"/>
        <end position="460"/>
    </location>
</feature>
<dbReference type="EMBL" id="BDSP01000030">
    <property type="protein sequence ID" value="GAX10914.1"/>
    <property type="molecule type" value="Genomic_DNA"/>
</dbReference>
<comment type="caution">
    <text evidence="3">The sequence shown here is derived from an EMBL/GenBank/DDBJ whole genome shotgun (WGS) entry which is preliminary data.</text>
</comment>
<dbReference type="InParanoid" id="A0A1Z5JA91"/>
<dbReference type="OrthoDB" id="38672at2759"/>
<evidence type="ECO:0000313" key="3">
    <source>
        <dbReference type="EMBL" id="GAX10914.1"/>
    </source>
</evidence>
<keyword evidence="1" id="KW-1133">Transmembrane helix</keyword>
<keyword evidence="1" id="KW-0472">Membrane</keyword>
<evidence type="ECO:0000313" key="4">
    <source>
        <dbReference type="Proteomes" id="UP000198406"/>
    </source>
</evidence>
<gene>
    <name evidence="3" type="ORF">FisN_4Hh135</name>
</gene>
<name>A0A1Z5JA91_FISSO</name>
<evidence type="ECO:0000256" key="2">
    <source>
        <dbReference type="SAM" id="SignalP"/>
    </source>
</evidence>
<reference evidence="3 4" key="1">
    <citation type="journal article" date="2015" name="Plant Cell">
        <title>Oil accumulation by the oleaginous diatom Fistulifera solaris as revealed by the genome and transcriptome.</title>
        <authorList>
            <person name="Tanaka T."/>
            <person name="Maeda Y."/>
            <person name="Veluchamy A."/>
            <person name="Tanaka M."/>
            <person name="Abida H."/>
            <person name="Marechal E."/>
            <person name="Bowler C."/>
            <person name="Muto M."/>
            <person name="Sunaga Y."/>
            <person name="Tanaka M."/>
            <person name="Yoshino T."/>
            <person name="Taniguchi T."/>
            <person name="Fukuda Y."/>
            <person name="Nemoto M."/>
            <person name="Matsumoto M."/>
            <person name="Wong P.S."/>
            <person name="Aburatani S."/>
            <person name="Fujibuchi W."/>
        </authorList>
    </citation>
    <scope>NUCLEOTIDE SEQUENCE [LARGE SCALE GENOMIC DNA]</scope>
    <source>
        <strain evidence="3 4">JPCC DA0580</strain>
    </source>
</reference>
<organism evidence="3 4">
    <name type="scientific">Fistulifera solaris</name>
    <name type="common">Oleaginous diatom</name>
    <dbReference type="NCBI Taxonomy" id="1519565"/>
    <lineage>
        <taxon>Eukaryota</taxon>
        <taxon>Sar</taxon>
        <taxon>Stramenopiles</taxon>
        <taxon>Ochrophyta</taxon>
        <taxon>Bacillariophyta</taxon>
        <taxon>Bacillariophyceae</taxon>
        <taxon>Bacillariophycidae</taxon>
        <taxon>Naviculales</taxon>
        <taxon>Naviculaceae</taxon>
        <taxon>Fistulifera</taxon>
    </lineage>
</organism>
<evidence type="ECO:0000256" key="1">
    <source>
        <dbReference type="SAM" id="Phobius"/>
    </source>
</evidence>
<proteinExistence type="predicted"/>
<dbReference type="Proteomes" id="UP000198406">
    <property type="component" value="Unassembled WGS sequence"/>
</dbReference>
<keyword evidence="1" id="KW-0812">Transmembrane</keyword>
<feature type="signal peptide" evidence="2">
    <location>
        <begin position="1"/>
        <end position="21"/>
    </location>
</feature>
<dbReference type="Gene3D" id="3.40.50.1980">
    <property type="entry name" value="Nitrogenase molybdenum iron protein domain"/>
    <property type="match status" value="1"/>
</dbReference>
<protein>
    <recommendedName>
        <fullName evidence="5">Fe/B12 periplasmic-binding domain-containing protein</fullName>
    </recommendedName>
</protein>
<accession>A0A1Z5JA91</accession>
<sequence>MWKSSFALTLFLIAGVAPASAAPRTFTDDLGVTHTFEGKPKIVAWSYLAISLFHLGLKPDQLAGVYGQWGGEASDLDVTDPTGESSFISDPSPEDLQFLASTVNLSPGCLPGERCMTIDTTLLADVKVDAFLTLGYRHEVRYITEYVPEIERITGKPVIFIDVSQTGPDCRPGNDDRCYGKSMIDLINQLRTLAEALGIDIPRSVDNDQREMCEAAAEFQQIAGDAHSRGVRAMAAYFGLGPDESTFLANPPDDMVLRMFEELGLPLMHVDCALEANQTSCPLGFFWETVSNRAFFGNCTASTLAECADAQPKYPVDFWLYDDRQTLDVLNPEFAQSTFPDKALRAGQYAYWAIGGGALSYRHATEILQIVGAALSKAKRIHRGTSCIPEVDVSGIAHRTVGLDGGEYACFDEDFHRDEYLECPAVYSSDESLETGAVVGIVVGAIAGAILVACLAVAALRRKKSNAQKDLSESIDSVQKETI</sequence>